<comment type="caution">
    <text evidence="2">The sequence shown here is derived from an EMBL/GenBank/DDBJ whole genome shotgun (WGS) entry which is preliminary data.</text>
</comment>
<organism evidence="2 3">
    <name type="scientific">Methanoculleus taiwanensis</name>
    <dbReference type="NCBI Taxonomy" id="1550565"/>
    <lineage>
        <taxon>Archaea</taxon>
        <taxon>Methanobacteriati</taxon>
        <taxon>Methanobacteriota</taxon>
        <taxon>Stenosarchaea group</taxon>
        <taxon>Methanomicrobia</taxon>
        <taxon>Methanomicrobiales</taxon>
        <taxon>Methanomicrobiaceae</taxon>
        <taxon>Methanoculleus</taxon>
    </lineage>
</organism>
<dbReference type="AlphaFoldDB" id="A0A498H0N8"/>
<evidence type="ECO:0000256" key="1">
    <source>
        <dbReference type="SAM" id="Phobius"/>
    </source>
</evidence>
<proteinExistence type="predicted"/>
<sequence length="98" mass="10097">MTKEKVKVKHLGVWSVAWFFAILSALYGLVNGILVVIATAPVLDASIFAAIGGGIFGIIVSVIVWAIGGFVGGAIAAIIYNFVFAASGGIEVDLDVES</sequence>
<dbReference type="OrthoDB" id="383660at2157"/>
<keyword evidence="3" id="KW-1185">Reference proteome</keyword>
<keyword evidence="1" id="KW-1133">Transmembrane helix</keyword>
<evidence type="ECO:0000313" key="3">
    <source>
        <dbReference type="Proteomes" id="UP000290932"/>
    </source>
</evidence>
<evidence type="ECO:0000313" key="2">
    <source>
        <dbReference type="EMBL" id="RXE56372.1"/>
    </source>
</evidence>
<gene>
    <name evidence="2" type="ORF">ABH15_09775</name>
</gene>
<reference evidence="2 3" key="1">
    <citation type="journal article" date="2015" name="Int. J. Syst. Evol. Microbiol.">
        <title>Methanoculleus taiwanensis sp. nov., a methanogen isolated from deep marine sediment at the deformation front area near Taiwan.</title>
        <authorList>
            <person name="Weng C.Y."/>
            <person name="Chen S.C."/>
            <person name="Lai M.C."/>
            <person name="Wu S.Y."/>
            <person name="Lin S."/>
            <person name="Yang T.F."/>
            <person name="Chen P.C."/>
        </authorList>
    </citation>
    <scope>NUCLEOTIDE SEQUENCE [LARGE SCALE GENOMIC DNA]</scope>
    <source>
        <strain evidence="2 3">CYW4</strain>
    </source>
</reference>
<dbReference type="RefSeq" id="WP_128694156.1">
    <property type="nucleotide sequence ID" value="NZ_LHQS01000002.1"/>
</dbReference>
<keyword evidence="1" id="KW-0812">Transmembrane</keyword>
<dbReference type="EMBL" id="LHQS01000002">
    <property type="protein sequence ID" value="RXE56372.1"/>
    <property type="molecule type" value="Genomic_DNA"/>
</dbReference>
<protein>
    <recommendedName>
        <fullName evidence="4">DUF3566 domain-containing protein</fullName>
    </recommendedName>
</protein>
<feature type="transmembrane region" description="Helical" evidence="1">
    <location>
        <begin position="12"/>
        <end position="41"/>
    </location>
</feature>
<accession>A0A498H0N8</accession>
<feature type="transmembrane region" description="Helical" evidence="1">
    <location>
        <begin position="47"/>
        <end position="80"/>
    </location>
</feature>
<name>A0A498H0N8_9EURY</name>
<dbReference type="Proteomes" id="UP000290932">
    <property type="component" value="Unassembled WGS sequence"/>
</dbReference>
<evidence type="ECO:0008006" key="4">
    <source>
        <dbReference type="Google" id="ProtNLM"/>
    </source>
</evidence>
<keyword evidence="1" id="KW-0472">Membrane</keyword>